<dbReference type="AlphaFoldDB" id="A0A284QNZ2"/>
<proteinExistence type="predicted"/>
<dbReference type="Proteomes" id="UP000219338">
    <property type="component" value="Unassembled WGS sequence"/>
</dbReference>
<protein>
    <submittedName>
        <fullName evidence="1">Uncharacterized protein</fullName>
    </submittedName>
</protein>
<evidence type="ECO:0000313" key="1">
    <source>
        <dbReference type="EMBL" id="SJK98194.1"/>
    </source>
</evidence>
<accession>A0A284QNZ2</accession>
<reference evidence="2" key="1">
    <citation type="journal article" date="2017" name="Nat. Ecol. Evol.">
        <title>Genome expansion and lineage-specific genetic innovations in the forest pathogenic fungi Armillaria.</title>
        <authorList>
            <person name="Sipos G."/>
            <person name="Prasanna A.N."/>
            <person name="Walter M.C."/>
            <person name="O'Connor E."/>
            <person name="Balint B."/>
            <person name="Krizsan K."/>
            <person name="Kiss B."/>
            <person name="Hess J."/>
            <person name="Varga T."/>
            <person name="Slot J."/>
            <person name="Riley R."/>
            <person name="Boka B."/>
            <person name="Rigling D."/>
            <person name="Barry K."/>
            <person name="Lee J."/>
            <person name="Mihaltcheva S."/>
            <person name="LaButti K."/>
            <person name="Lipzen A."/>
            <person name="Waldron R."/>
            <person name="Moloney N.M."/>
            <person name="Sperisen C."/>
            <person name="Kredics L."/>
            <person name="Vagvoelgyi C."/>
            <person name="Patrignani A."/>
            <person name="Fitzpatrick D."/>
            <person name="Nagy I."/>
            <person name="Doyle S."/>
            <person name="Anderson J.B."/>
            <person name="Grigoriev I.V."/>
            <person name="Gueldener U."/>
            <person name="Muensterkoetter M."/>
            <person name="Nagy L.G."/>
        </authorList>
    </citation>
    <scope>NUCLEOTIDE SEQUENCE [LARGE SCALE GENOMIC DNA]</scope>
    <source>
        <strain evidence="2">C18/9</strain>
    </source>
</reference>
<organism evidence="1 2">
    <name type="scientific">Armillaria ostoyae</name>
    <name type="common">Armillaria root rot fungus</name>
    <dbReference type="NCBI Taxonomy" id="47428"/>
    <lineage>
        <taxon>Eukaryota</taxon>
        <taxon>Fungi</taxon>
        <taxon>Dikarya</taxon>
        <taxon>Basidiomycota</taxon>
        <taxon>Agaricomycotina</taxon>
        <taxon>Agaricomycetes</taxon>
        <taxon>Agaricomycetidae</taxon>
        <taxon>Agaricales</taxon>
        <taxon>Marasmiineae</taxon>
        <taxon>Physalacriaceae</taxon>
        <taxon>Armillaria</taxon>
    </lineage>
</organism>
<gene>
    <name evidence="1" type="ORF">ARMOST_01455</name>
</gene>
<sequence length="194" mass="21233">MKSTLSRSTTIWTVHESGLKPVRGLVKALRVSSDYFDAYGNEFIVYNARCALVSPGLVNLYFHVGICGSPDLTGASDTNSFAGITQHWLRSVDGLNIYADFYRLSFFAPRPSNAIGAFYRSICPDTSRQECATAIAILPESTGFFLDGFIAVSAQLVWSADTGGTYLTSMAYFQTCDIARYASRLKNSARAVWG</sequence>
<dbReference type="EMBL" id="FUEG01000001">
    <property type="protein sequence ID" value="SJK98194.1"/>
    <property type="molecule type" value="Genomic_DNA"/>
</dbReference>
<name>A0A284QNZ2_ARMOS</name>
<evidence type="ECO:0000313" key="2">
    <source>
        <dbReference type="Proteomes" id="UP000219338"/>
    </source>
</evidence>
<dbReference type="OrthoDB" id="10567876at2759"/>
<keyword evidence="2" id="KW-1185">Reference proteome</keyword>
<dbReference type="STRING" id="47428.A0A284QNZ2"/>